<comment type="caution">
    <text evidence="2">The sequence shown here is derived from an EMBL/GenBank/DDBJ whole genome shotgun (WGS) entry which is preliminary data.</text>
</comment>
<dbReference type="Proteomes" id="UP000178565">
    <property type="component" value="Unassembled WGS sequence"/>
</dbReference>
<evidence type="ECO:0000259" key="1">
    <source>
        <dbReference type="Pfam" id="PF07995"/>
    </source>
</evidence>
<dbReference type="InterPro" id="IPR012938">
    <property type="entry name" value="Glc/Sorbosone_DH"/>
</dbReference>
<evidence type="ECO:0000313" key="2">
    <source>
        <dbReference type="EMBL" id="OGE44401.1"/>
    </source>
</evidence>
<dbReference type="Pfam" id="PF07995">
    <property type="entry name" value="GSDH"/>
    <property type="match status" value="1"/>
</dbReference>
<evidence type="ECO:0000313" key="3">
    <source>
        <dbReference type="Proteomes" id="UP000178565"/>
    </source>
</evidence>
<gene>
    <name evidence="2" type="ORF">A3B45_03960</name>
</gene>
<name>A0A1F5KUV6_9BACT</name>
<sequence>MQQILLVSLIIVLALGGGSILNSQNFTFEQKPSPSSSDTDSPEVASIKVIAENLEVPWALAFLPFDSAQGGPDGSILVTERAGRVRLINKEGELEEKPIATLNVKQSGESGLHGISHFAKRITNLGTGRYNFC</sequence>
<reference evidence="2 3" key="1">
    <citation type="journal article" date="2016" name="Nat. Commun.">
        <title>Thousands of microbial genomes shed light on interconnected biogeochemical processes in an aquifer system.</title>
        <authorList>
            <person name="Anantharaman K."/>
            <person name="Brown C.T."/>
            <person name="Hug L.A."/>
            <person name="Sharon I."/>
            <person name="Castelle C.J."/>
            <person name="Probst A.J."/>
            <person name="Thomas B.C."/>
            <person name="Singh A."/>
            <person name="Wilkins M.J."/>
            <person name="Karaoz U."/>
            <person name="Brodie E.L."/>
            <person name="Williams K.H."/>
            <person name="Hubbard S.S."/>
            <person name="Banfield J.F."/>
        </authorList>
    </citation>
    <scope>NUCLEOTIDE SEQUENCE [LARGE SCALE GENOMIC DNA]</scope>
</reference>
<organism evidence="2 3">
    <name type="scientific">Candidatus Daviesbacteria bacterium RIFCSPLOWO2_01_FULL_39_12</name>
    <dbReference type="NCBI Taxonomy" id="1797785"/>
    <lineage>
        <taxon>Bacteria</taxon>
        <taxon>Candidatus Daviesiibacteriota</taxon>
    </lineage>
</organism>
<dbReference type="InterPro" id="IPR011042">
    <property type="entry name" value="6-blade_b-propeller_TolB-like"/>
</dbReference>
<feature type="domain" description="Glucose/Sorbosone dehydrogenase" evidence="1">
    <location>
        <begin position="54"/>
        <end position="116"/>
    </location>
</feature>
<dbReference type="STRING" id="1797785.A3B45_03960"/>
<dbReference type="Gene3D" id="2.120.10.30">
    <property type="entry name" value="TolB, C-terminal domain"/>
    <property type="match status" value="1"/>
</dbReference>
<dbReference type="AlphaFoldDB" id="A0A1F5KUV6"/>
<proteinExistence type="predicted"/>
<dbReference type="EMBL" id="MFDM01000003">
    <property type="protein sequence ID" value="OGE44401.1"/>
    <property type="molecule type" value="Genomic_DNA"/>
</dbReference>
<protein>
    <recommendedName>
        <fullName evidence="1">Glucose/Sorbosone dehydrogenase domain-containing protein</fullName>
    </recommendedName>
</protein>
<accession>A0A1F5KUV6</accession>